<reference evidence="1" key="1">
    <citation type="submission" date="2021-02" db="EMBL/GenBank/DDBJ databases">
        <authorList>
            <person name="Nowell W R."/>
        </authorList>
    </citation>
    <scope>NUCLEOTIDE SEQUENCE</scope>
</reference>
<gene>
    <name evidence="2" type="ORF">QYT958_LOCUS46854</name>
    <name evidence="1" type="ORF">UJA718_LOCUS49209</name>
</gene>
<name>A0A821ZC37_9BILA</name>
<evidence type="ECO:0000313" key="1">
    <source>
        <dbReference type="EMBL" id="CAF4979165.1"/>
    </source>
</evidence>
<organism evidence="1 3">
    <name type="scientific">Rotaria socialis</name>
    <dbReference type="NCBI Taxonomy" id="392032"/>
    <lineage>
        <taxon>Eukaryota</taxon>
        <taxon>Metazoa</taxon>
        <taxon>Spiralia</taxon>
        <taxon>Gnathifera</taxon>
        <taxon>Rotifera</taxon>
        <taxon>Eurotatoria</taxon>
        <taxon>Bdelloidea</taxon>
        <taxon>Philodinida</taxon>
        <taxon>Philodinidae</taxon>
        <taxon>Rotaria</taxon>
    </lineage>
</organism>
<evidence type="ECO:0000313" key="2">
    <source>
        <dbReference type="EMBL" id="CAF5131491.1"/>
    </source>
</evidence>
<proteinExistence type="predicted"/>
<accession>A0A821ZC37</accession>
<dbReference type="EMBL" id="CAJOBR010085248">
    <property type="protein sequence ID" value="CAF5131491.1"/>
    <property type="molecule type" value="Genomic_DNA"/>
</dbReference>
<sequence length="43" mass="4259">MVSSPSSIAVLDKDGGVVIVLSEVAGSYASTDTTYSPIAAAMP</sequence>
<keyword evidence="3" id="KW-1185">Reference proteome</keyword>
<comment type="caution">
    <text evidence="1">The sequence shown here is derived from an EMBL/GenBank/DDBJ whole genome shotgun (WGS) entry which is preliminary data.</text>
</comment>
<feature type="non-terminal residue" evidence="1">
    <location>
        <position position="43"/>
    </location>
</feature>
<protein>
    <submittedName>
        <fullName evidence="1">Uncharacterized protein</fullName>
    </submittedName>
</protein>
<dbReference type="Proteomes" id="UP000663848">
    <property type="component" value="Unassembled WGS sequence"/>
</dbReference>
<evidence type="ECO:0000313" key="3">
    <source>
        <dbReference type="Proteomes" id="UP000663873"/>
    </source>
</evidence>
<dbReference type="Proteomes" id="UP000663873">
    <property type="component" value="Unassembled WGS sequence"/>
</dbReference>
<dbReference type="AlphaFoldDB" id="A0A821ZC37"/>
<dbReference type="EMBL" id="CAJOBP010102160">
    <property type="protein sequence ID" value="CAF4979165.1"/>
    <property type="molecule type" value="Genomic_DNA"/>
</dbReference>